<gene>
    <name evidence="2" type="ORF">ACFSBL_18005</name>
</gene>
<reference evidence="2 3" key="1">
    <citation type="journal article" date="2019" name="Int. J. Syst. Evol. Microbiol.">
        <title>The Global Catalogue of Microorganisms (GCM) 10K type strain sequencing project: providing services to taxonomists for standard genome sequencing and annotation.</title>
        <authorList>
            <consortium name="The Broad Institute Genomics Platform"/>
            <consortium name="The Broad Institute Genome Sequencing Center for Infectious Disease"/>
            <person name="Wu L."/>
            <person name="Ma J."/>
        </authorList>
    </citation>
    <scope>NUCLEOTIDE SEQUENCE [LARGE SCALE GENOMIC DNA]</scope>
    <source>
        <strain evidence="2 3">CGMCC 1.10390</strain>
    </source>
</reference>
<dbReference type="Gene3D" id="1.10.10.10">
    <property type="entry name" value="Winged helix-like DNA-binding domain superfamily/Winged helix DNA-binding domain"/>
    <property type="match status" value="1"/>
</dbReference>
<name>A0ABD6DML4_9EURY</name>
<keyword evidence="1" id="KW-0812">Transmembrane</keyword>
<keyword evidence="1" id="KW-0472">Membrane</keyword>
<evidence type="ECO:0000313" key="2">
    <source>
        <dbReference type="EMBL" id="MFD1647589.1"/>
    </source>
</evidence>
<sequence>MTALPPWIDDRIDHDFTKKLTQEHVVETMLDAERPFFSAEQIRARVTPDVSKETVRNRLNELREIDVVATEAYPDTITLYYINHPQSAWPVSPEGQQALAHETPLDTLSVTDFVRLRNPAGIRTLVLAGFQLSLVLFSLGAVTAVLPVDPSIGSGVRLWGAAGNLFLVCLGLLFAERVARTLRAGGLGRLVPWSNHPEEDRP</sequence>
<organism evidence="2 3">
    <name type="scientific">Haloarchaeobius litoreus</name>
    <dbReference type="NCBI Taxonomy" id="755306"/>
    <lineage>
        <taxon>Archaea</taxon>
        <taxon>Methanobacteriati</taxon>
        <taxon>Methanobacteriota</taxon>
        <taxon>Stenosarchaea group</taxon>
        <taxon>Halobacteria</taxon>
        <taxon>Halobacteriales</taxon>
        <taxon>Halorubellaceae</taxon>
        <taxon>Haloarchaeobius</taxon>
    </lineage>
</organism>
<proteinExistence type="predicted"/>
<dbReference type="InterPro" id="IPR036388">
    <property type="entry name" value="WH-like_DNA-bd_sf"/>
</dbReference>
<keyword evidence="3" id="KW-1185">Reference proteome</keyword>
<evidence type="ECO:0000313" key="3">
    <source>
        <dbReference type="Proteomes" id="UP001597034"/>
    </source>
</evidence>
<dbReference type="EMBL" id="JBHUDO010000004">
    <property type="protein sequence ID" value="MFD1647589.1"/>
    <property type="molecule type" value="Genomic_DNA"/>
</dbReference>
<dbReference type="RefSeq" id="WP_256401929.1">
    <property type="nucleotide sequence ID" value="NZ_JANHJR010000004.1"/>
</dbReference>
<dbReference type="AlphaFoldDB" id="A0ABD6DML4"/>
<dbReference type="Proteomes" id="UP001597034">
    <property type="component" value="Unassembled WGS sequence"/>
</dbReference>
<evidence type="ECO:0000256" key="1">
    <source>
        <dbReference type="SAM" id="Phobius"/>
    </source>
</evidence>
<accession>A0ABD6DML4</accession>
<protein>
    <submittedName>
        <fullName evidence="2">Uncharacterized protein</fullName>
    </submittedName>
</protein>
<feature type="transmembrane region" description="Helical" evidence="1">
    <location>
        <begin position="158"/>
        <end position="175"/>
    </location>
</feature>
<comment type="caution">
    <text evidence="2">The sequence shown here is derived from an EMBL/GenBank/DDBJ whole genome shotgun (WGS) entry which is preliminary data.</text>
</comment>
<feature type="transmembrane region" description="Helical" evidence="1">
    <location>
        <begin position="125"/>
        <end position="146"/>
    </location>
</feature>
<keyword evidence="1" id="KW-1133">Transmembrane helix</keyword>